<evidence type="ECO:0000256" key="6">
    <source>
        <dbReference type="SAM" id="MobiDB-lite"/>
    </source>
</evidence>
<dbReference type="CDD" id="cd10230">
    <property type="entry name" value="ASKHA_NBD_HSP70_HYOU1"/>
    <property type="match status" value="1"/>
</dbReference>
<dbReference type="GO" id="GO:0140662">
    <property type="term" value="F:ATP-dependent protein folding chaperone"/>
    <property type="evidence" value="ECO:0007669"/>
    <property type="project" value="InterPro"/>
</dbReference>
<feature type="signal peptide" evidence="7">
    <location>
        <begin position="1"/>
        <end position="27"/>
    </location>
</feature>
<dbReference type="Gene3D" id="3.30.30.30">
    <property type="match status" value="1"/>
</dbReference>
<dbReference type="GO" id="GO:0005788">
    <property type="term" value="C:endoplasmic reticulum lumen"/>
    <property type="evidence" value="ECO:0007669"/>
    <property type="project" value="UniProtKB-SubCell"/>
</dbReference>
<dbReference type="InterPro" id="IPR018181">
    <property type="entry name" value="Heat_shock_70_CS"/>
</dbReference>
<dbReference type="GO" id="GO:0034663">
    <property type="term" value="C:endoplasmic reticulum chaperone complex"/>
    <property type="evidence" value="ECO:0007669"/>
    <property type="project" value="TreeGrafter"/>
</dbReference>
<evidence type="ECO:0000256" key="4">
    <source>
        <dbReference type="ARBA" id="ARBA00022840"/>
    </source>
</evidence>
<sequence length="879" mass="95682">MRTGIKVGVLLAYVALGLVLLVAPTEAIGVVSIDYGTEWIKAALIKPGKPYDLVLGRDSKRKVQASVAFKGEVPKDGLLEKQEQIIGADAYAYASRNPLQSYHGAKLLLGQSCMHGEPESVSKYRQVFGNLVAKLPGDNSTGSSCVVVPARDATAFWRPEELVGMQLDHMRELAEETAGEMLNIGYGSSSWFGSQHGLDTVITVPIFYTPQERQALLDAAVLAGFRPRLISDAAAAAANYAQSRTFSTPERHIFYDAGSGSVRATLVEFSKRANGVRADDVQVQVLDAAWDRHAGGLAMDMLLRDMLADEFDKANPSRPSVRSDARAMARLLREANKVKHVLSANAAASVNIEGLADDIDLRTTIDREAFEAKMQETKLLPRFSAPLQELLERTKSTWKDVQSVVLVGGTTRVPAVQAELRAMGVPEEKLAQNVNADEAAVMGAALAMASMQPQLRMKQVEVHDGNMYPVELEVASHKETVFEAGPLYTEAYELTLHGLKDDFDVHLRLHSDLLEGSNSGGLQTIHVSGLSEGLADLHAKNEMDHVDLNVNLTIRNAPFGTYGLSSAFLTVTPHKSITGTLKSLFGMHKDKSNATDTNNGTETGSLAPQATQLSISTKHVGLVQPLAGHEKIASLERLRRIVHEAKQRALRDASFNELEATVYRARELLEDSSFVRAATESETSSLRSTADALEKWLSDDSDGADANAIQKKLRELTKLIDPVQKRLVQAAGREASAQGVRDALDQTASFLQAARANLTAAMEQKSSSKYTVVELDAMESQLSKDRAWLEDGLRAQQQRQLNEDPVILVEDMDKRSKKMRDTLARMNKRKIPKTRPKKSTKTSSTSSSTTPSSSASSSSSSEPKATTTSTDEVPVHDDL</sequence>
<protein>
    <submittedName>
        <fullName evidence="8">Lumenal Hsp70 protein</fullName>
    </submittedName>
</protein>
<name>A0AAF0J3U0_9BASI</name>
<dbReference type="SUPFAM" id="SSF100934">
    <property type="entry name" value="Heat shock protein 70kD (HSP70), C-terminal subdomain"/>
    <property type="match status" value="1"/>
</dbReference>
<proteinExistence type="predicted"/>
<gene>
    <name evidence="8" type="primary">LHS1</name>
    <name evidence="8" type="ORF">MNAN1_003533</name>
</gene>
<dbReference type="EMBL" id="CP119898">
    <property type="protein sequence ID" value="WFD28521.1"/>
    <property type="molecule type" value="Genomic_DNA"/>
</dbReference>
<keyword evidence="9" id="KW-1185">Reference proteome</keyword>
<dbReference type="PROSITE" id="PS01036">
    <property type="entry name" value="HSP70_3"/>
    <property type="match status" value="1"/>
</dbReference>
<keyword evidence="4" id="KW-0067">ATP-binding</keyword>
<dbReference type="AlphaFoldDB" id="A0AAF0J3U0"/>
<organism evidence="8 9">
    <name type="scientific">Malassezia nana</name>
    <dbReference type="NCBI Taxonomy" id="180528"/>
    <lineage>
        <taxon>Eukaryota</taxon>
        <taxon>Fungi</taxon>
        <taxon>Dikarya</taxon>
        <taxon>Basidiomycota</taxon>
        <taxon>Ustilaginomycotina</taxon>
        <taxon>Malasseziomycetes</taxon>
        <taxon>Malasseziales</taxon>
        <taxon>Malasseziaceae</taxon>
        <taxon>Malassezia</taxon>
    </lineage>
</organism>
<dbReference type="InterPro" id="IPR043129">
    <property type="entry name" value="ATPase_NBD"/>
</dbReference>
<feature type="compositionally biased region" description="Basic residues" evidence="6">
    <location>
        <begin position="826"/>
        <end position="840"/>
    </location>
</feature>
<feature type="chain" id="PRO_5041973054" evidence="7">
    <location>
        <begin position="28"/>
        <end position="879"/>
    </location>
</feature>
<evidence type="ECO:0000256" key="3">
    <source>
        <dbReference type="ARBA" id="ARBA00022741"/>
    </source>
</evidence>
<keyword evidence="3" id="KW-0547">Nucleotide-binding</keyword>
<dbReference type="InterPro" id="IPR013126">
    <property type="entry name" value="Hsp_70_fam"/>
</dbReference>
<keyword evidence="2 7" id="KW-0732">Signal</keyword>
<evidence type="ECO:0000313" key="9">
    <source>
        <dbReference type="Proteomes" id="UP001213623"/>
    </source>
</evidence>
<evidence type="ECO:0000256" key="2">
    <source>
        <dbReference type="ARBA" id="ARBA00022729"/>
    </source>
</evidence>
<dbReference type="Gene3D" id="1.20.1270.10">
    <property type="match status" value="1"/>
</dbReference>
<evidence type="ECO:0000256" key="1">
    <source>
        <dbReference type="ARBA" id="ARBA00004319"/>
    </source>
</evidence>
<dbReference type="Gene3D" id="3.90.640.10">
    <property type="entry name" value="Actin, Chain A, domain 4"/>
    <property type="match status" value="1"/>
</dbReference>
<feature type="compositionally biased region" description="Low complexity" evidence="6">
    <location>
        <begin position="841"/>
        <end position="870"/>
    </location>
</feature>
<dbReference type="Gene3D" id="3.30.420.40">
    <property type="match status" value="2"/>
</dbReference>
<dbReference type="PANTHER" id="PTHR45639:SF3">
    <property type="entry name" value="HYPOXIA UP-REGULATED PROTEIN 1"/>
    <property type="match status" value="1"/>
</dbReference>
<evidence type="ECO:0000256" key="5">
    <source>
        <dbReference type="ARBA" id="ARBA00023186"/>
    </source>
</evidence>
<evidence type="ECO:0000256" key="7">
    <source>
        <dbReference type="SAM" id="SignalP"/>
    </source>
</evidence>
<dbReference type="InterPro" id="IPR029048">
    <property type="entry name" value="HSP70_C_sf"/>
</dbReference>
<keyword evidence="5" id="KW-0143">Chaperone</keyword>
<dbReference type="PRINTS" id="PR00301">
    <property type="entry name" value="HEATSHOCK70"/>
</dbReference>
<dbReference type="Proteomes" id="UP001213623">
    <property type="component" value="Chromosome 7"/>
</dbReference>
<dbReference type="FunFam" id="3.90.640.10:FF:000004">
    <property type="entry name" value="Heat shock 70 kDa protein 4"/>
    <property type="match status" value="1"/>
</dbReference>
<dbReference type="GO" id="GO:0005524">
    <property type="term" value="F:ATP binding"/>
    <property type="evidence" value="ECO:0007669"/>
    <property type="project" value="UniProtKB-KW"/>
</dbReference>
<reference evidence="8" key="1">
    <citation type="submission" date="2023-03" db="EMBL/GenBank/DDBJ databases">
        <title>Mating type loci evolution in Malassezia.</title>
        <authorList>
            <person name="Coelho M.A."/>
        </authorList>
    </citation>
    <scope>NUCLEOTIDE SEQUENCE</scope>
    <source>
        <strain evidence="8">CBS 9557</strain>
    </source>
</reference>
<comment type="subcellular location">
    <subcellularLocation>
        <location evidence="1">Endoplasmic reticulum lumen</location>
    </subcellularLocation>
</comment>
<dbReference type="SUPFAM" id="SSF53067">
    <property type="entry name" value="Actin-like ATPase domain"/>
    <property type="match status" value="2"/>
</dbReference>
<dbReference type="PANTHER" id="PTHR45639">
    <property type="entry name" value="HSC70CB, ISOFORM G-RELATED"/>
    <property type="match status" value="1"/>
</dbReference>
<dbReference type="Pfam" id="PF00012">
    <property type="entry name" value="HSP70"/>
    <property type="match status" value="1"/>
</dbReference>
<dbReference type="GO" id="GO:0030968">
    <property type="term" value="P:endoplasmic reticulum unfolded protein response"/>
    <property type="evidence" value="ECO:0007669"/>
    <property type="project" value="TreeGrafter"/>
</dbReference>
<accession>A0AAF0J3U0</accession>
<feature type="region of interest" description="Disordered" evidence="6">
    <location>
        <begin position="808"/>
        <end position="879"/>
    </location>
</feature>
<feature type="compositionally biased region" description="Basic and acidic residues" evidence="6">
    <location>
        <begin position="811"/>
        <end position="823"/>
    </location>
</feature>
<evidence type="ECO:0000313" key="8">
    <source>
        <dbReference type="EMBL" id="WFD28521.1"/>
    </source>
</evidence>